<dbReference type="SFLD" id="SFLDS00029">
    <property type="entry name" value="Radical_SAM"/>
    <property type="match status" value="1"/>
</dbReference>
<dbReference type="GO" id="GO:0003824">
    <property type="term" value="F:catalytic activity"/>
    <property type="evidence" value="ECO:0007669"/>
    <property type="project" value="InterPro"/>
</dbReference>
<dbReference type="Gene3D" id="3.20.20.70">
    <property type="entry name" value="Aldolase class I"/>
    <property type="match status" value="1"/>
</dbReference>
<evidence type="ECO:0000256" key="5">
    <source>
        <dbReference type="PIRSR" id="PIRSR004869-50"/>
    </source>
</evidence>
<dbReference type="Proteomes" id="UP000886808">
    <property type="component" value="Unassembled WGS sequence"/>
</dbReference>
<evidence type="ECO:0000256" key="4">
    <source>
        <dbReference type="ARBA" id="ARBA00023014"/>
    </source>
</evidence>
<dbReference type="PIRSF" id="PIRSF004869">
    <property type="entry name" value="PflX_prd"/>
    <property type="match status" value="1"/>
</dbReference>
<evidence type="ECO:0000256" key="2">
    <source>
        <dbReference type="ARBA" id="ARBA00022723"/>
    </source>
</evidence>
<dbReference type="SUPFAM" id="SSF102114">
    <property type="entry name" value="Radical SAM enzymes"/>
    <property type="match status" value="1"/>
</dbReference>
<organism evidence="6 7">
    <name type="scientific">Candidatus Butyricicoccus avistercoris</name>
    <dbReference type="NCBI Taxonomy" id="2838518"/>
    <lineage>
        <taxon>Bacteria</taxon>
        <taxon>Bacillati</taxon>
        <taxon>Bacillota</taxon>
        <taxon>Clostridia</taxon>
        <taxon>Eubacteriales</taxon>
        <taxon>Butyricicoccaceae</taxon>
        <taxon>Butyricicoccus</taxon>
    </lineage>
</organism>
<dbReference type="PANTHER" id="PTHR43075:SF1">
    <property type="entry name" value="FORMATE LYASE ACTIVATING ENZYME, PUTATIVE (AFU_ORTHOLOGUE AFUA_2G15630)-RELATED"/>
    <property type="match status" value="1"/>
</dbReference>
<evidence type="ECO:0000256" key="1">
    <source>
        <dbReference type="ARBA" id="ARBA00022691"/>
    </source>
</evidence>
<evidence type="ECO:0000256" key="3">
    <source>
        <dbReference type="ARBA" id="ARBA00023004"/>
    </source>
</evidence>
<keyword evidence="3 5" id="KW-0408">Iron</keyword>
<dbReference type="InterPro" id="IPR013785">
    <property type="entry name" value="Aldolase_TIM"/>
</dbReference>
<keyword evidence="2 5" id="KW-0479">Metal-binding</keyword>
<dbReference type="GO" id="GO:0051536">
    <property type="term" value="F:iron-sulfur cluster binding"/>
    <property type="evidence" value="ECO:0007669"/>
    <property type="project" value="UniProtKB-KW"/>
</dbReference>
<dbReference type="InterPro" id="IPR016431">
    <property type="entry name" value="Pyrv-formate_lyase-activ_prd"/>
</dbReference>
<sequence>MYNKCTLCPRECKVNRANGQIGFCGASDKMEIGRAALHMWEEPSISGTNGSGTVFFAHCTLGCVYCQNRSISRKQSKSVFVDENRLSEIFLELQQKNAHNINLVTATHYTPSVCKAIDLAKQKGLYIPVLLNCGGYEKVETIKLFNNKIDIYLPDFKYYSSYYAEKYSNAIDYFEVCEKAIDEMVKQTGKPVFNEDGILQKGTVIRHLMLPDMLQDTKQVLRRIAENWGDNVLVSLMRQYTPFNMQDFPELNRKITDDEYSEAVEYFEMLGLCGYLQEGEAATESFIPSFNGEGVK</sequence>
<feature type="binding site" evidence="5">
    <location>
        <position position="59"/>
    </location>
    <ligand>
        <name>[4Fe-4S] cluster</name>
        <dbReference type="ChEBI" id="CHEBI:49883"/>
        <note>4Fe-4S-S-AdoMet</note>
    </ligand>
</feature>
<dbReference type="InterPro" id="IPR007197">
    <property type="entry name" value="rSAM"/>
</dbReference>
<dbReference type="PANTHER" id="PTHR43075">
    <property type="entry name" value="FORMATE LYASE ACTIVATING ENZYME, PUTATIVE (AFU_ORTHOLOGUE AFUA_2G15630)-RELATED"/>
    <property type="match status" value="1"/>
</dbReference>
<feature type="binding site" evidence="5">
    <location>
        <position position="66"/>
    </location>
    <ligand>
        <name>[4Fe-4S] cluster</name>
        <dbReference type="ChEBI" id="CHEBI:49883"/>
        <note>4Fe-4S-S-AdoMet</note>
    </ligand>
</feature>
<evidence type="ECO:0000313" key="7">
    <source>
        <dbReference type="Proteomes" id="UP000886808"/>
    </source>
</evidence>
<gene>
    <name evidence="6" type="ORF">H9746_06145</name>
</gene>
<dbReference type="GO" id="GO:0046872">
    <property type="term" value="F:metal ion binding"/>
    <property type="evidence" value="ECO:0007669"/>
    <property type="project" value="UniProtKB-KW"/>
</dbReference>
<dbReference type="SFLD" id="SFLDG01099">
    <property type="entry name" value="Uncharacterised_Radical_SAM_Su"/>
    <property type="match status" value="1"/>
</dbReference>
<dbReference type="EMBL" id="DXIE01000035">
    <property type="protein sequence ID" value="HIV62402.1"/>
    <property type="molecule type" value="Genomic_DNA"/>
</dbReference>
<reference evidence="6" key="2">
    <citation type="submission" date="2021-04" db="EMBL/GenBank/DDBJ databases">
        <authorList>
            <person name="Gilroy R."/>
        </authorList>
    </citation>
    <scope>NUCLEOTIDE SEQUENCE</scope>
    <source>
        <strain evidence="6">CHK193-4272</strain>
    </source>
</reference>
<evidence type="ECO:0000313" key="6">
    <source>
        <dbReference type="EMBL" id="HIV62402.1"/>
    </source>
</evidence>
<name>A0A9D1PI39_9FIRM</name>
<keyword evidence="1 5" id="KW-0949">S-adenosyl-L-methionine</keyword>
<accession>A0A9D1PI39</accession>
<feature type="binding site" evidence="5">
    <location>
        <position position="63"/>
    </location>
    <ligand>
        <name>[4Fe-4S] cluster</name>
        <dbReference type="ChEBI" id="CHEBI:49883"/>
        <note>4Fe-4S-S-AdoMet</note>
    </ligand>
</feature>
<dbReference type="InterPro" id="IPR058240">
    <property type="entry name" value="rSAM_sf"/>
</dbReference>
<proteinExistence type="predicted"/>
<comment type="cofactor">
    <cofactor evidence="5">
        <name>[4Fe-4S] cluster</name>
        <dbReference type="ChEBI" id="CHEBI:49883"/>
    </cofactor>
    <text evidence="5">Binds 1 [4Fe-4S] cluster. The cluster is coordinated with 3 cysteines and an exchangeable S-adenosyl-L-methionine.</text>
</comment>
<dbReference type="AlphaFoldDB" id="A0A9D1PI39"/>
<dbReference type="InterPro" id="IPR040085">
    <property type="entry name" value="MJ0674-like"/>
</dbReference>
<comment type="caution">
    <text evidence="6">The sequence shown here is derived from an EMBL/GenBank/DDBJ whole genome shotgun (WGS) entry which is preliminary data.</text>
</comment>
<reference evidence="6" key="1">
    <citation type="journal article" date="2021" name="PeerJ">
        <title>Extensive microbial diversity within the chicken gut microbiome revealed by metagenomics and culture.</title>
        <authorList>
            <person name="Gilroy R."/>
            <person name="Ravi A."/>
            <person name="Getino M."/>
            <person name="Pursley I."/>
            <person name="Horton D.L."/>
            <person name="Alikhan N.F."/>
            <person name="Baker D."/>
            <person name="Gharbi K."/>
            <person name="Hall N."/>
            <person name="Watson M."/>
            <person name="Adriaenssens E.M."/>
            <person name="Foster-Nyarko E."/>
            <person name="Jarju S."/>
            <person name="Secka A."/>
            <person name="Antonio M."/>
            <person name="Oren A."/>
            <person name="Chaudhuri R.R."/>
            <person name="La Ragione R."/>
            <person name="Hildebrand F."/>
            <person name="Pallen M.J."/>
        </authorList>
    </citation>
    <scope>NUCLEOTIDE SEQUENCE</scope>
    <source>
        <strain evidence="6">CHK193-4272</strain>
    </source>
</reference>
<protein>
    <submittedName>
        <fullName evidence="6">Radical SAM protein</fullName>
    </submittedName>
</protein>
<keyword evidence="4 5" id="KW-0411">Iron-sulfur</keyword>